<feature type="signal peptide" evidence="1">
    <location>
        <begin position="1"/>
        <end position="37"/>
    </location>
</feature>
<feature type="chain" id="PRO_5047523011" evidence="1">
    <location>
        <begin position="38"/>
        <end position="243"/>
    </location>
</feature>
<evidence type="ECO:0000313" key="3">
    <source>
        <dbReference type="Proteomes" id="UP001610446"/>
    </source>
</evidence>
<evidence type="ECO:0000256" key="1">
    <source>
        <dbReference type="SAM" id="SignalP"/>
    </source>
</evidence>
<keyword evidence="1" id="KW-0732">Signal</keyword>
<dbReference type="EMBL" id="JBFXLU010000121">
    <property type="protein sequence ID" value="KAL2840396.1"/>
    <property type="molecule type" value="Genomic_DNA"/>
</dbReference>
<evidence type="ECO:0000313" key="2">
    <source>
        <dbReference type="EMBL" id="KAL2840396.1"/>
    </source>
</evidence>
<name>A0ABR4JK24_9EURO</name>
<organism evidence="2 3">
    <name type="scientific">Aspergillus pseudoustus</name>
    <dbReference type="NCBI Taxonomy" id="1810923"/>
    <lineage>
        <taxon>Eukaryota</taxon>
        <taxon>Fungi</taxon>
        <taxon>Dikarya</taxon>
        <taxon>Ascomycota</taxon>
        <taxon>Pezizomycotina</taxon>
        <taxon>Eurotiomycetes</taxon>
        <taxon>Eurotiomycetidae</taxon>
        <taxon>Eurotiales</taxon>
        <taxon>Aspergillaceae</taxon>
        <taxon>Aspergillus</taxon>
        <taxon>Aspergillus subgen. Nidulantes</taxon>
    </lineage>
</organism>
<reference evidence="2 3" key="1">
    <citation type="submission" date="2024-07" db="EMBL/GenBank/DDBJ databases">
        <title>Section-level genome sequencing and comparative genomics of Aspergillus sections Usti and Cavernicolus.</title>
        <authorList>
            <consortium name="Lawrence Berkeley National Laboratory"/>
            <person name="Nybo J.L."/>
            <person name="Vesth T.C."/>
            <person name="Theobald S."/>
            <person name="Frisvad J.C."/>
            <person name="Larsen T.O."/>
            <person name="Kjaerboelling I."/>
            <person name="Rothschild-Mancinelli K."/>
            <person name="Lyhne E.K."/>
            <person name="Kogle M.E."/>
            <person name="Barry K."/>
            <person name="Clum A."/>
            <person name="Na H."/>
            <person name="Ledsgaard L."/>
            <person name="Lin J."/>
            <person name="Lipzen A."/>
            <person name="Kuo A."/>
            <person name="Riley R."/>
            <person name="Mondo S."/>
            <person name="Labutti K."/>
            <person name="Haridas S."/>
            <person name="Pangalinan J."/>
            <person name="Salamov A.A."/>
            <person name="Simmons B.A."/>
            <person name="Magnuson J.K."/>
            <person name="Chen J."/>
            <person name="Drula E."/>
            <person name="Henrissat B."/>
            <person name="Wiebenga A."/>
            <person name="Lubbers R.J."/>
            <person name="Gomes A.C."/>
            <person name="Makela M.R."/>
            <person name="Stajich J."/>
            <person name="Grigoriev I.V."/>
            <person name="Mortensen U.H."/>
            <person name="De Vries R.P."/>
            <person name="Baker S.E."/>
            <person name="Andersen M.R."/>
        </authorList>
    </citation>
    <scope>NUCLEOTIDE SEQUENCE [LARGE SCALE GENOMIC DNA]</scope>
    <source>
        <strain evidence="2 3">CBS 123904</strain>
    </source>
</reference>
<accession>A0ABR4JK24</accession>
<comment type="caution">
    <text evidence="2">The sequence shown here is derived from an EMBL/GenBank/DDBJ whole genome shotgun (WGS) entry which is preliminary data.</text>
</comment>
<gene>
    <name evidence="2" type="ORF">BJY01DRAFT_250018</name>
</gene>
<keyword evidence="3" id="KW-1185">Reference proteome</keyword>
<proteinExistence type="predicted"/>
<dbReference type="Proteomes" id="UP001610446">
    <property type="component" value="Unassembled WGS sequence"/>
</dbReference>
<protein>
    <submittedName>
        <fullName evidence="2">Uncharacterized protein</fullName>
    </submittedName>
</protein>
<sequence length="243" mass="26629">MSGRSNGQQLWPNKLSYSTPWTALLMVLLTTLPGTISTPEVLACGTGALNDSICLNAGQVNSVRAVYKPIAVTRGRIILSEFGIGAYSSAFSDNQVNGTANLSYKITRDFFRGTVYNDTAWTAFDFNEADIEAALSINPGGVNSNYTDYSRFRARDPHIPRARRQRRHVSEFQGARSSRAHKPQRTLPSMRCMGLLAIFHFRHGALQRWARCLEYWAGGAARSSEARGTMGGLFAAERTAGAG</sequence>